<dbReference type="VEuPathDB" id="FungiDB:QG37_03985"/>
<reference evidence="2" key="1">
    <citation type="journal article" date="2015" name="BMC Genomics">
        <title>Draft genome of a commonly misdiagnosed multidrug resistant pathogen Candida auris.</title>
        <authorList>
            <person name="Chatterjee S."/>
            <person name="Alampalli S.V."/>
            <person name="Nageshan R.K."/>
            <person name="Chettiar S.T."/>
            <person name="Joshi S."/>
            <person name="Tatu U.S."/>
        </authorList>
    </citation>
    <scope>NUCLEOTIDE SEQUENCE [LARGE SCALE GENOMIC DNA]</scope>
    <source>
        <strain evidence="2">6684</strain>
    </source>
</reference>
<protein>
    <submittedName>
        <fullName evidence="1">Uncharacterized protein</fullName>
    </submittedName>
</protein>
<organism evidence="1 2">
    <name type="scientific">Candidozyma auris</name>
    <name type="common">Yeast</name>
    <name type="synonym">Candida auris</name>
    <dbReference type="NCBI Taxonomy" id="498019"/>
    <lineage>
        <taxon>Eukaryota</taxon>
        <taxon>Fungi</taxon>
        <taxon>Dikarya</taxon>
        <taxon>Ascomycota</taxon>
        <taxon>Saccharomycotina</taxon>
        <taxon>Pichiomycetes</taxon>
        <taxon>Metschnikowiaceae</taxon>
        <taxon>Candidozyma</taxon>
    </lineage>
</organism>
<proteinExistence type="predicted"/>
<dbReference type="Proteomes" id="UP000037122">
    <property type="component" value="Unassembled WGS sequence"/>
</dbReference>
<name>A0A0L0NYV5_CANAR</name>
<comment type="caution">
    <text evidence="1">The sequence shown here is derived from an EMBL/GenBank/DDBJ whole genome shotgun (WGS) entry which is preliminary data.</text>
</comment>
<evidence type="ECO:0000313" key="1">
    <source>
        <dbReference type="EMBL" id="KND99188.1"/>
    </source>
</evidence>
<evidence type="ECO:0000313" key="2">
    <source>
        <dbReference type="Proteomes" id="UP000037122"/>
    </source>
</evidence>
<sequence length="84" mass="9395">MILGQLALDPVGSGARRLEKMNHETRGWGKSALKNCVSDVSSTWTIIENKYEAGQKHKIRIAHVDVQVCRGGDIVCEIKYLRNT</sequence>
<gene>
    <name evidence="1" type="ORF">QG37_03985</name>
</gene>
<dbReference type="EMBL" id="LGST01000026">
    <property type="protein sequence ID" value="KND99188.1"/>
    <property type="molecule type" value="Genomic_DNA"/>
</dbReference>
<accession>A0A0L0NYV5</accession>
<dbReference type="AlphaFoldDB" id="A0A0L0NYV5"/>